<dbReference type="Gene3D" id="3.30.70.270">
    <property type="match status" value="1"/>
</dbReference>
<keyword evidence="3" id="KW-0472">Membrane</keyword>
<dbReference type="RefSeq" id="WP_310071634.1">
    <property type="nucleotide sequence ID" value="NZ_JAVDVX010000003.1"/>
</dbReference>
<dbReference type="NCBIfam" id="TIGR00254">
    <property type="entry name" value="GGDEF"/>
    <property type="match status" value="1"/>
</dbReference>
<keyword evidence="3" id="KW-0812">Transmembrane</keyword>
<dbReference type="InterPro" id="IPR000160">
    <property type="entry name" value="GGDEF_dom"/>
</dbReference>
<reference evidence="5 6" key="1">
    <citation type="submission" date="2023-07" db="EMBL/GenBank/DDBJ databases">
        <title>Sorghum-associated microbial communities from plants grown in Nebraska, USA.</title>
        <authorList>
            <person name="Schachtman D."/>
        </authorList>
    </citation>
    <scope>NUCLEOTIDE SEQUENCE [LARGE SCALE GENOMIC DNA]</scope>
    <source>
        <strain evidence="5 6">BE190</strain>
    </source>
</reference>
<dbReference type="PANTHER" id="PTHR45138">
    <property type="entry name" value="REGULATORY COMPONENTS OF SENSORY TRANSDUCTION SYSTEM"/>
    <property type="match status" value="1"/>
</dbReference>
<dbReference type="InterPro" id="IPR029787">
    <property type="entry name" value="Nucleotide_cyclase"/>
</dbReference>
<dbReference type="EMBL" id="JAVDVX010000003">
    <property type="protein sequence ID" value="MDR7089856.1"/>
    <property type="molecule type" value="Genomic_DNA"/>
</dbReference>
<gene>
    <name evidence="5" type="ORF">J2X05_001878</name>
</gene>
<sequence>MNDKNVNSILLAAILITAFLVIGVHFIPNKKVVLLPDSSARLYLLTLALPDGTPSSEWTNEAHTAWKCNYPENYKTDYLPCALTIDLSKSADTGMDLSIYEHLVLHLNYSGSANKVRIAIRNYNPAYSKPSDNNSTKFNAIQIHTSELNKENRIALPAFVAADWWLSQYNIPLSGSSPEMDNAMVITVDFGEPIKPGTHSFSIDKLELHGEWINIEYWYLAILCLWMLGILVYAITRLIQLSKQTKHDTQIINKLSSSNEQLQEETNKFRRLSTVDPLTQIYNRFGIDQIVASLAGRGHIKAPDQPDYALMIIDIDHFKRVNDLRGHDTGDRVLQHVTQIIQQHVRAGDYVGRWGGEEFIVLLPGASKTTAMGLAEIIRAAIFNSQCETDKPLSVTASFGVGQQLPGEDFASCFKRTDNALYKAKEQGRNCCIYADEPM</sequence>
<dbReference type="SUPFAM" id="SSF55073">
    <property type="entry name" value="Nucleotide cyclase"/>
    <property type="match status" value="1"/>
</dbReference>
<evidence type="ECO:0000259" key="4">
    <source>
        <dbReference type="PROSITE" id="PS50887"/>
    </source>
</evidence>
<proteinExistence type="predicted"/>
<dbReference type="PROSITE" id="PS50887">
    <property type="entry name" value="GGDEF"/>
    <property type="match status" value="1"/>
</dbReference>
<keyword evidence="6" id="KW-1185">Reference proteome</keyword>
<keyword evidence="3" id="KW-1133">Transmembrane helix</keyword>
<dbReference type="EC" id="2.7.7.65" evidence="1"/>
<comment type="catalytic activity">
    <reaction evidence="2">
        <text>2 GTP = 3',3'-c-di-GMP + 2 diphosphate</text>
        <dbReference type="Rhea" id="RHEA:24898"/>
        <dbReference type="ChEBI" id="CHEBI:33019"/>
        <dbReference type="ChEBI" id="CHEBI:37565"/>
        <dbReference type="ChEBI" id="CHEBI:58805"/>
        <dbReference type="EC" id="2.7.7.65"/>
    </reaction>
</comment>
<protein>
    <recommendedName>
        <fullName evidence="1">diguanylate cyclase</fullName>
        <ecNumber evidence="1">2.7.7.65</ecNumber>
    </recommendedName>
</protein>
<evidence type="ECO:0000256" key="2">
    <source>
        <dbReference type="ARBA" id="ARBA00034247"/>
    </source>
</evidence>
<dbReference type="PANTHER" id="PTHR45138:SF9">
    <property type="entry name" value="DIGUANYLATE CYCLASE DGCM-RELATED"/>
    <property type="match status" value="1"/>
</dbReference>
<dbReference type="InterPro" id="IPR050469">
    <property type="entry name" value="Diguanylate_Cyclase"/>
</dbReference>
<dbReference type="Pfam" id="PF00990">
    <property type="entry name" value="GGDEF"/>
    <property type="match status" value="1"/>
</dbReference>
<dbReference type="InterPro" id="IPR043128">
    <property type="entry name" value="Rev_trsase/Diguanyl_cyclase"/>
</dbReference>
<evidence type="ECO:0000313" key="5">
    <source>
        <dbReference type="EMBL" id="MDR7089856.1"/>
    </source>
</evidence>
<evidence type="ECO:0000256" key="1">
    <source>
        <dbReference type="ARBA" id="ARBA00012528"/>
    </source>
</evidence>
<feature type="transmembrane region" description="Helical" evidence="3">
    <location>
        <begin position="217"/>
        <end position="236"/>
    </location>
</feature>
<dbReference type="CDD" id="cd01949">
    <property type="entry name" value="GGDEF"/>
    <property type="match status" value="1"/>
</dbReference>
<comment type="caution">
    <text evidence="5">The sequence shown here is derived from an EMBL/GenBank/DDBJ whole genome shotgun (WGS) entry which is preliminary data.</text>
</comment>
<accession>A0ABU1UXH1</accession>
<feature type="transmembrane region" description="Helical" evidence="3">
    <location>
        <begin position="6"/>
        <end position="27"/>
    </location>
</feature>
<feature type="domain" description="GGDEF" evidence="4">
    <location>
        <begin position="306"/>
        <end position="437"/>
    </location>
</feature>
<evidence type="ECO:0000256" key="3">
    <source>
        <dbReference type="SAM" id="Phobius"/>
    </source>
</evidence>
<dbReference type="SMART" id="SM00267">
    <property type="entry name" value="GGDEF"/>
    <property type="match status" value="1"/>
</dbReference>
<name>A0ABU1UXH1_9GAMM</name>
<organism evidence="5 6">
    <name type="scientific">Cellvibrio fibrivorans</name>
    <dbReference type="NCBI Taxonomy" id="126350"/>
    <lineage>
        <taxon>Bacteria</taxon>
        <taxon>Pseudomonadati</taxon>
        <taxon>Pseudomonadota</taxon>
        <taxon>Gammaproteobacteria</taxon>
        <taxon>Cellvibrionales</taxon>
        <taxon>Cellvibrionaceae</taxon>
        <taxon>Cellvibrio</taxon>
    </lineage>
</organism>
<dbReference type="Proteomes" id="UP001253595">
    <property type="component" value="Unassembled WGS sequence"/>
</dbReference>
<evidence type="ECO:0000313" key="6">
    <source>
        <dbReference type="Proteomes" id="UP001253595"/>
    </source>
</evidence>